<proteinExistence type="predicted"/>
<feature type="compositionally biased region" description="Basic and acidic residues" evidence="1">
    <location>
        <begin position="7"/>
        <end position="18"/>
    </location>
</feature>
<feature type="region of interest" description="Disordered" evidence="1">
    <location>
        <begin position="788"/>
        <end position="878"/>
    </location>
</feature>
<dbReference type="Pfam" id="PF23305">
    <property type="entry name" value="DUF7082"/>
    <property type="match status" value="1"/>
</dbReference>
<dbReference type="InterPro" id="IPR055509">
    <property type="entry name" value="DUF7082"/>
</dbReference>
<reference evidence="3 4" key="1">
    <citation type="journal article" date="2018" name="Elife">
        <title>Functional genomics of lipid metabolism in the oleaginous yeast Rhodosporidium toruloides.</title>
        <authorList>
            <person name="Coradetti S.T."/>
            <person name="Pinel D."/>
            <person name="Geiselman G."/>
            <person name="Ito M."/>
            <person name="Mondo S."/>
            <person name="Reilly M.C."/>
            <person name="Cheng Y.F."/>
            <person name="Bauer S."/>
            <person name="Grigoriev I."/>
            <person name="Gladden J.M."/>
            <person name="Simmons B.A."/>
            <person name="Brem R."/>
            <person name="Arkin A.P."/>
            <person name="Skerker J.M."/>
        </authorList>
    </citation>
    <scope>NUCLEOTIDE SEQUENCE [LARGE SCALE GENOMIC DNA]</scope>
    <source>
        <strain evidence="3 4">NBRC 0880</strain>
    </source>
</reference>
<dbReference type="GO" id="GO:0005634">
    <property type="term" value="C:nucleus"/>
    <property type="evidence" value="ECO:0007669"/>
    <property type="project" value="TreeGrafter"/>
</dbReference>
<feature type="region of interest" description="Disordered" evidence="1">
    <location>
        <begin position="649"/>
        <end position="709"/>
    </location>
</feature>
<gene>
    <name evidence="3" type="ORF">AAT19DRAFT_11401</name>
</gene>
<feature type="compositionally biased region" description="Pro residues" evidence="1">
    <location>
        <begin position="439"/>
        <end position="449"/>
    </location>
</feature>
<name>A0A2S9ZWN6_RHOTO</name>
<protein>
    <recommendedName>
        <fullName evidence="2">DUF7082 domain-containing protein</fullName>
    </recommendedName>
</protein>
<feature type="compositionally biased region" description="Low complexity" evidence="1">
    <location>
        <begin position="725"/>
        <end position="745"/>
    </location>
</feature>
<feature type="compositionally biased region" description="Polar residues" evidence="1">
    <location>
        <begin position="688"/>
        <end position="709"/>
    </location>
</feature>
<feature type="region of interest" description="Disordered" evidence="1">
    <location>
        <begin position="343"/>
        <end position="394"/>
    </location>
</feature>
<dbReference type="PANTHER" id="PTHR39463">
    <property type="entry name" value="MEDUSA"/>
    <property type="match status" value="1"/>
</dbReference>
<feature type="region of interest" description="Disordered" evidence="1">
    <location>
        <begin position="428"/>
        <end position="457"/>
    </location>
</feature>
<sequence>MSYAVYSRDEGSPRKSHYDSYPPPPSHQHHPHLPQQSRTVPNSPALSAAASGSFGPTNLSPAVRLGPRSYTSYSLGPESFVDEQLVGAPGGLVAPHDGASPHLGAPVQGIVSSLVDGSYPHNQHSQPPSPGGGGGGYYTTFEPQPRGYPSQRPLRQTISDANLGGYPSQRPLTPETLPQPPSRAVPIIYGSSLKVVQWTPQRGDEGTQVTIVLDSAAIQSARPSPYSNMPASFGAGSPQLDSTGTPHPGVNRRFAVIFGQAQAPTKFTRAQAIDGNGVGQSMSAGPNEEDAFVVLTTFVPSRHAMGPPGERVMVLVQSIDVDTGAVVESCIVGEWDPQQAISAYGQRAPTTPRVSQLKRSGEDLSSGREAPGLRSPAGSVHGSPVRGQGEWHHASAAHTPNIPQHAQMPGLDAYDASAAALAVPLPAPAPPAASTSAALPPPPPPPPRPLNASQYPPQPELIRTSQIHAAKNGYGATYSHKVVLKLQGDLNTMAMGWTNEEWTARRRLVQFWPQQDGQVINVTFRPIPQTEYVQNSIVISCIFRDDFNECFVTSVDTIYLLEALVGSRFTVEEKNRIRRNLEGFKPQTVSKAKPDAEPFFKLIMGFPNPKPRNIEKDVKVFPWKILAQALKKIMSKYSANYPLNPDGTPVGGLAPARPVEGSAAGESPQVDGASPNDEHASPRLNTVAGPSSSTTSPNLSHDTSPHLQQSSYAQQQYIEAGPSGATHTPPQPQTSSASSSQVFASYPTPQTAYPTPLPVANGSPAASAGYSAYQTDSAAANAASGLFPSAEDYGVSSSHFQQQQQQHQVDGMQPHLRSYSEGGQYGAGQDQQQQQPSAYSSATNGDQVDDAAQQQYAKDESQRNGQDQQQQSNDADAA</sequence>
<feature type="region of interest" description="Disordered" evidence="1">
    <location>
        <begin position="1"/>
        <end position="64"/>
    </location>
</feature>
<feature type="region of interest" description="Disordered" evidence="1">
    <location>
        <begin position="114"/>
        <end position="181"/>
    </location>
</feature>
<feature type="domain" description="DUF7082" evidence="2">
    <location>
        <begin position="481"/>
        <end position="634"/>
    </location>
</feature>
<evidence type="ECO:0000313" key="3">
    <source>
        <dbReference type="EMBL" id="PRQ70169.1"/>
    </source>
</evidence>
<dbReference type="OrthoDB" id="1751210at2759"/>
<evidence type="ECO:0000313" key="4">
    <source>
        <dbReference type="Proteomes" id="UP000239560"/>
    </source>
</evidence>
<feature type="compositionally biased region" description="Low complexity" evidence="1">
    <location>
        <begin position="760"/>
        <end position="771"/>
    </location>
</feature>
<feature type="compositionally biased region" description="Low complexity" evidence="1">
    <location>
        <begin position="866"/>
        <end position="878"/>
    </location>
</feature>
<dbReference type="AlphaFoldDB" id="A0A2S9ZWN6"/>
<feature type="compositionally biased region" description="Polar residues" evidence="1">
    <location>
        <begin position="348"/>
        <end position="358"/>
    </location>
</feature>
<accession>A0A2S9ZWN6</accession>
<dbReference type="Proteomes" id="UP000239560">
    <property type="component" value="Unassembled WGS sequence"/>
</dbReference>
<comment type="caution">
    <text evidence="3">The sequence shown here is derived from an EMBL/GenBank/DDBJ whole genome shotgun (WGS) entry which is preliminary data.</text>
</comment>
<dbReference type="EMBL" id="LCTV02000016">
    <property type="protein sequence ID" value="PRQ70169.1"/>
    <property type="molecule type" value="Genomic_DNA"/>
</dbReference>
<evidence type="ECO:0000256" key="1">
    <source>
        <dbReference type="SAM" id="MobiDB-lite"/>
    </source>
</evidence>
<evidence type="ECO:0000259" key="2">
    <source>
        <dbReference type="Pfam" id="PF23305"/>
    </source>
</evidence>
<organism evidence="3 4">
    <name type="scientific">Rhodotorula toruloides</name>
    <name type="common">Yeast</name>
    <name type="synonym">Rhodosporidium toruloides</name>
    <dbReference type="NCBI Taxonomy" id="5286"/>
    <lineage>
        <taxon>Eukaryota</taxon>
        <taxon>Fungi</taxon>
        <taxon>Dikarya</taxon>
        <taxon>Basidiomycota</taxon>
        <taxon>Pucciniomycotina</taxon>
        <taxon>Microbotryomycetes</taxon>
        <taxon>Sporidiobolales</taxon>
        <taxon>Sporidiobolaceae</taxon>
        <taxon>Rhodotorula</taxon>
    </lineage>
</organism>
<dbReference type="PANTHER" id="PTHR39463:SF1">
    <property type="entry name" value="MEDUSA"/>
    <property type="match status" value="1"/>
</dbReference>
<feature type="region of interest" description="Disordered" evidence="1">
    <location>
        <begin position="721"/>
        <end position="771"/>
    </location>
</feature>
<feature type="compositionally biased region" description="Polar residues" evidence="1">
    <location>
        <begin position="836"/>
        <end position="845"/>
    </location>
</feature>